<dbReference type="EMBL" id="CADCXN010000062">
    <property type="protein sequence ID" value="CAA9891054.1"/>
    <property type="molecule type" value="Genomic_DNA"/>
</dbReference>
<comment type="caution">
    <text evidence="1">The sequence shown here is derived from an EMBL/GenBank/DDBJ whole genome shotgun (WGS) entry which is preliminary data.</text>
</comment>
<sequence>MLQEPYHPCMTDAIEELLDVGVQDGVHPGAHDPKRERIQRIMLASPWPESIREPQEISLIYGIQHFHHAALDDLVFQRGDAERPLAAVRLGDVFSPRR</sequence>
<reference evidence="1 2" key="1">
    <citation type="submission" date="2020-02" db="EMBL/GenBank/DDBJ databases">
        <authorList>
            <person name="Hogendoorn C."/>
        </authorList>
    </citation>
    <scope>NUCLEOTIDE SEQUENCE [LARGE SCALE GENOMIC DNA]</scope>
    <source>
        <strain evidence="1">METHB21</strain>
    </source>
</reference>
<protein>
    <submittedName>
        <fullName evidence="1">Uncharacterized protein</fullName>
    </submittedName>
</protein>
<dbReference type="AlphaFoldDB" id="A0A8S0WJ54"/>
<evidence type="ECO:0000313" key="2">
    <source>
        <dbReference type="Proteomes" id="UP000494216"/>
    </source>
</evidence>
<evidence type="ECO:0000313" key="1">
    <source>
        <dbReference type="EMBL" id="CAA9891054.1"/>
    </source>
</evidence>
<name>A0A8S0WJ54_9GAMM</name>
<organism evidence="1 2">
    <name type="scientific">Candidatus Methylobacter favarea</name>
    <dbReference type="NCBI Taxonomy" id="2707345"/>
    <lineage>
        <taxon>Bacteria</taxon>
        <taxon>Pseudomonadati</taxon>
        <taxon>Pseudomonadota</taxon>
        <taxon>Gammaproteobacteria</taxon>
        <taxon>Methylococcales</taxon>
        <taxon>Methylococcaceae</taxon>
        <taxon>Methylobacter</taxon>
    </lineage>
</organism>
<dbReference type="Proteomes" id="UP000494216">
    <property type="component" value="Unassembled WGS sequence"/>
</dbReference>
<keyword evidence="2" id="KW-1185">Reference proteome</keyword>
<gene>
    <name evidence="1" type="ORF">METHB2_330007</name>
</gene>
<accession>A0A8S0WJ54</accession>
<proteinExistence type="predicted"/>